<dbReference type="RefSeq" id="WP_019920498.1">
    <property type="nucleotide sequence ID" value="NZ_CP140152.1"/>
</dbReference>
<dbReference type="Proteomes" id="UP001326110">
    <property type="component" value="Chromosome"/>
</dbReference>
<feature type="compositionally biased region" description="Basic residues" evidence="1">
    <location>
        <begin position="35"/>
        <end position="46"/>
    </location>
</feature>
<evidence type="ECO:0008006" key="5">
    <source>
        <dbReference type="Google" id="ProtNLM"/>
    </source>
</evidence>
<sequence>MSISKILLACGLAIGSLSLATAPAAAAVETKSAAKKPVKKATTKAKKAVEKPVVPKEPNPEEDEPVITDSSVTEFDCELGNKVAIYQNVGDDEHIALRWKKRLHRLTRVGTTTGAQRFENKLYGLIWIGIPAKSMLLDSKLNRQLANECRNPEQLQPVAITEKAPEAPATAVQ</sequence>
<name>A0ABZ0XUE5_9BURK</name>
<feature type="signal peptide" evidence="2">
    <location>
        <begin position="1"/>
        <end position="26"/>
    </location>
</feature>
<dbReference type="EMBL" id="CP140152">
    <property type="protein sequence ID" value="WQH03063.1"/>
    <property type="molecule type" value="Genomic_DNA"/>
</dbReference>
<feature type="chain" id="PRO_5045898859" description="Exported signal peptide protein" evidence="2">
    <location>
        <begin position="27"/>
        <end position="173"/>
    </location>
</feature>
<proteinExistence type="predicted"/>
<feature type="region of interest" description="Disordered" evidence="1">
    <location>
        <begin position="35"/>
        <end position="67"/>
    </location>
</feature>
<evidence type="ECO:0000256" key="2">
    <source>
        <dbReference type="SAM" id="SignalP"/>
    </source>
</evidence>
<gene>
    <name evidence="3" type="ORF">SR858_18610</name>
</gene>
<evidence type="ECO:0000313" key="3">
    <source>
        <dbReference type="EMBL" id="WQH03063.1"/>
    </source>
</evidence>
<reference evidence="3 4" key="1">
    <citation type="submission" date="2023-11" db="EMBL/GenBank/DDBJ databases">
        <title>MicrobeMod: A computational toolkit for identifying prokaryotic methylation and restriction-modification with nanopore sequencing.</title>
        <authorList>
            <person name="Crits-Christoph A."/>
            <person name="Kang S.C."/>
            <person name="Lee H."/>
            <person name="Ostrov N."/>
        </authorList>
    </citation>
    <scope>NUCLEOTIDE SEQUENCE [LARGE SCALE GENOMIC DNA]</scope>
    <source>
        <strain evidence="3 4">ATCC 25935</strain>
    </source>
</reference>
<evidence type="ECO:0000313" key="4">
    <source>
        <dbReference type="Proteomes" id="UP001326110"/>
    </source>
</evidence>
<dbReference type="GeneID" id="43162391"/>
<keyword evidence="2" id="KW-0732">Signal</keyword>
<protein>
    <recommendedName>
        <fullName evidence="5">Exported signal peptide protein</fullName>
    </recommendedName>
</protein>
<evidence type="ECO:0000256" key="1">
    <source>
        <dbReference type="SAM" id="MobiDB-lite"/>
    </source>
</evidence>
<organism evidence="3 4">
    <name type="scientific">Duganella zoogloeoides</name>
    <dbReference type="NCBI Taxonomy" id="75659"/>
    <lineage>
        <taxon>Bacteria</taxon>
        <taxon>Pseudomonadati</taxon>
        <taxon>Pseudomonadota</taxon>
        <taxon>Betaproteobacteria</taxon>
        <taxon>Burkholderiales</taxon>
        <taxon>Oxalobacteraceae</taxon>
        <taxon>Telluria group</taxon>
        <taxon>Duganella</taxon>
    </lineage>
</organism>
<keyword evidence="4" id="KW-1185">Reference proteome</keyword>
<accession>A0ABZ0XUE5</accession>